<evidence type="ECO:0000256" key="1">
    <source>
        <dbReference type="SAM" id="Coils"/>
    </source>
</evidence>
<dbReference type="Proteomes" id="UP000652761">
    <property type="component" value="Unassembled WGS sequence"/>
</dbReference>
<reference evidence="3" key="1">
    <citation type="submission" date="2017-07" db="EMBL/GenBank/DDBJ databases">
        <title>Taro Niue Genome Assembly and Annotation.</title>
        <authorList>
            <person name="Atibalentja N."/>
            <person name="Keating K."/>
            <person name="Fields C.J."/>
        </authorList>
    </citation>
    <scope>NUCLEOTIDE SEQUENCE</scope>
    <source>
        <strain evidence="3">Niue_2</strain>
        <tissue evidence="3">Leaf</tissue>
    </source>
</reference>
<gene>
    <name evidence="3" type="ORF">Taro_021763</name>
</gene>
<dbReference type="EMBL" id="NMUH01001125">
    <property type="protein sequence ID" value="MQL89182.1"/>
    <property type="molecule type" value="Genomic_DNA"/>
</dbReference>
<dbReference type="AlphaFoldDB" id="A0A843USD6"/>
<name>A0A843USD6_COLES</name>
<protein>
    <submittedName>
        <fullName evidence="3">Uncharacterized protein</fullName>
    </submittedName>
</protein>
<sequence>MEIDFDFIYHAIENEPLYICETVPSATLRGNDCGQHMVDNPQHRGKCVCVEFGDKVCRPALVVGSTSCPKSENRLFWEVIQCRPALILRRPAVPFCKQVILGTRSSVDLILNSVDLRRLAEHEVELERLRAEVRTLRAEQSRVWASRDAGASSSARPVGGDLAVRLQKALDRANERIQELEAERQTGEVATLQAQVEALRLDLLRMEGRMTAFRDSARDAEGEKIRAIEARVQAVADLEFLKNRVLKKHWEQQRQTQQEAAGRMGSVFGSLDDIVSLGDPSVGRGAGARPEASTATRPPVPDRRREREEEEGNFSYLIFGVEARTFCYLLNLNATYDLVMLRDTANGPSIGRGGIIGEGSIFEKVLNVKIPRMAIFEEWKKLGKRANLLERSEP</sequence>
<evidence type="ECO:0000313" key="3">
    <source>
        <dbReference type="EMBL" id="MQL89182.1"/>
    </source>
</evidence>
<accession>A0A843USD6</accession>
<evidence type="ECO:0000313" key="4">
    <source>
        <dbReference type="Proteomes" id="UP000652761"/>
    </source>
</evidence>
<feature type="region of interest" description="Disordered" evidence="2">
    <location>
        <begin position="282"/>
        <end position="308"/>
    </location>
</feature>
<feature type="coiled-coil region" evidence="1">
    <location>
        <begin position="112"/>
        <end position="139"/>
    </location>
</feature>
<organism evidence="3 4">
    <name type="scientific">Colocasia esculenta</name>
    <name type="common">Wild taro</name>
    <name type="synonym">Arum esculentum</name>
    <dbReference type="NCBI Taxonomy" id="4460"/>
    <lineage>
        <taxon>Eukaryota</taxon>
        <taxon>Viridiplantae</taxon>
        <taxon>Streptophyta</taxon>
        <taxon>Embryophyta</taxon>
        <taxon>Tracheophyta</taxon>
        <taxon>Spermatophyta</taxon>
        <taxon>Magnoliopsida</taxon>
        <taxon>Liliopsida</taxon>
        <taxon>Araceae</taxon>
        <taxon>Aroideae</taxon>
        <taxon>Colocasieae</taxon>
        <taxon>Colocasia</taxon>
    </lineage>
</organism>
<keyword evidence="1" id="KW-0175">Coiled coil</keyword>
<evidence type="ECO:0000256" key="2">
    <source>
        <dbReference type="SAM" id="MobiDB-lite"/>
    </source>
</evidence>
<keyword evidence="4" id="KW-1185">Reference proteome</keyword>
<feature type="coiled-coil region" evidence="1">
    <location>
        <begin position="163"/>
        <end position="209"/>
    </location>
</feature>
<proteinExistence type="predicted"/>
<comment type="caution">
    <text evidence="3">The sequence shown here is derived from an EMBL/GenBank/DDBJ whole genome shotgun (WGS) entry which is preliminary data.</text>
</comment>